<dbReference type="AlphaFoldDB" id="A0A2G9C9S7"/>
<feature type="compositionally biased region" description="Low complexity" evidence="1">
    <location>
        <begin position="19"/>
        <end position="36"/>
    </location>
</feature>
<accession>A0A2G9C9S7</accession>
<organism evidence="2 3">
    <name type="scientific">Roseateles chitinivorans</name>
    <dbReference type="NCBI Taxonomy" id="2917965"/>
    <lineage>
        <taxon>Bacteria</taxon>
        <taxon>Pseudomonadati</taxon>
        <taxon>Pseudomonadota</taxon>
        <taxon>Betaproteobacteria</taxon>
        <taxon>Burkholderiales</taxon>
        <taxon>Sphaerotilaceae</taxon>
        <taxon>Roseateles</taxon>
    </lineage>
</organism>
<evidence type="ECO:0008006" key="4">
    <source>
        <dbReference type="Google" id="ProtNLM"/>
    </source>
</evidence>
<feature type="compositionally biased region" description="Low complexity" evidence="1">
    <location>
        <begin position="1"/>
        <end position="12"/>
    </location>
</feature>
<sequence>MDDTPASPDVDPTAPPPDGTAAAPAATSAPAAPAAPWEGPSPDVVAWLLVNWHNKHPLARRIGIADVHTVGAVALPFMAQALPKEPSLEAAAAPAETAPPSPAKRRLPWQRKPAGSGPRPAWVDEFIPGLKTSAVAAMALDHGFTAAPDELPLRRVEIDERALAADTNQAGAWPMELVLLSAAFDAGPARRRVLVGRRDRVLGRRALDPARLGVTASMAALVLIAAVWALWPSSRPSEELAAQAAAEAASAASAAAAASAASAALAQAALEASAASGSASAPTAAASDPLTAASAAASEVVPSPSASAASSAAVPATPPSAPMIPSIRPTLQSGVERAQREQAAAAAAKAASAPDAAKPAASAPETERRVSVDDAGLGNLMKRDAAPGGKLVALVGPAQKSKADAEAQLARMREMIGQTLGGNAVPNGEVFQTKDGWRAAVWPFGSREEAQLINATLLARGIRGTRAVDF</sequence>
<dbReference type="OrthoDB" id="8881398at2"/>
<dbReference type="RefSeq" id="WP_158238755.1">
    <property type="nucleotide sequence ID" value="NZ_PEOG01000025.1"/>
</dbReference>
<evidence type="ECO:0000313" key="2">
    <source>
        <dbReference type="EMBL" id="PIM53163.1"/>
    </source>
</evidence>
<name>A0A2G9C9S7_9BURK</name>
<proteinExistence type="predicted"/>
<feature type="region of interest" description="Disordered" evidence="1">
    <location>
        <begin position="88"/>
        <end position="120"/>
    </location>
</feature>
<dbReference type="EMBL" id="PEOG01000025">
    <property type="protein sequence ID" value="PIM53163.1"/>
    <property type="molecule type" value="Genomic_DNA"/>
</dbReference>
<comment type="caution">
    <text evidence="2">The sequence shown here is derived from an EMBL/GenBank/DDBJ whole genome shotgun (WGS) entry which is preliminary data.</text>
</comment>
<gene>
    <name evidence="2" type="ORF">CS062_11240</name>
</gene>
<feature type="compositionally biased region" description="Low complexity" evidence="1">
    <location>
        <begin position="341"/>
        <end position="363"/>
    </location>
</feature>
<feature type="region of interest" description="Disordered" evidence="1">
    <location>
        <begin position="1"/>
        <end position="37"/>
    </location>
</feature>
<protein>
    <recommendedName>
        <fullName evidence="4">SPOR domain-containing protein</fullName>
    </recommendedName>
</protein>
<dbReference type="Proteomes" id="UP000231501">
    <property type="component" value="Unassembled WGS sequence"/>
</dbReference>
<keyword evidence="3" id="KW-1185">Reference proteome</keyword>
<feature type="region of interest" description="Disordered" evidence="1">
    <location>
        <begin position="333"/>
        <end position="376"/>
    </location>
</feature>
<evidence type="ECO:0000256" key="1">
    <source>
        <dbReference type="SAM" id="MobiDB-lite"/>
    </source>
</evidence>
<reference evidence="2 3" key="1">
    <citation type="submission" date="2017-11" db="EMBL/GenBank/DDBJ databases">
        <title>Draft genome sequence of Mitsuaria sp. HWN-4.</title>
        <authorList>
            <person name="Gundlapally S.R."/>
        </authorList>
    </citation>
    <scope>NUCLEOTIDE SEQUENCE [LARGE SCALE GENOMIC DNA]</scope>
    <source>
        <strain evidence="2 3">HWN-4</strain>
    </source>
</reference>
<evidence type="ECO:0000313" key="3">
    <source>
        <dbReference type="Proteomes" id="UP000231501"/>
    </source>
</evidence>